<feature type="region of interest" description="Disordered" evidence="1">
    <location>
        <begin position="233"/>
        <end position="252"/>
    </location>
</feature>
<feature type="region of interest" description="Disordered" evidence="1">
    <location>
        <begin position="353"/>
        <end position="379"/>
    </location>
</feature>
<reference evidence="2 3" key="1">
    <citation type="journal article" date="2018" name="IMA Fungus">
        <title>IMA Genome-F 9: Draft genome sequence of Annulohypoxylon stygium, Aspergillus mulundensis, Berkeleyomyces basicola (syn. Thielaviopsis basicola), Ceratocystis smalleyi, two Cercospora beticola strains, Coleophoma cylindrospora, Fusarium fracticaudum, Phialophora cf. hyalina, and Morchella septimelata.</title>
        <authorList>
            <person name="Wingfield B.D."/>
            <person name="Bills G.F."/>
            <person name="Dong Y."/>
            <person name="Huang W."/>
            <person name="Nel W.J."/>
            <person name="Swalarsk-Parry B.S."/>
            <person name="Vaghefi N."/>
            <person name="Wilken P.M."/>
            <person name="An Z."/>
            <person name="de Beer Z.W."/>
            <person name="De Vos L."/>
            <person name="Chen L."/>
            <person name="Duong T.A."/>
            <person name="Gao Y."/>
            <person name="Hammerbacher A."/>
            <person name="Kikkert J.R."/>
            <person name="Li Y."/>
            <person name="Li H."/>
            <person name="Li K."/>
            <person name="Li Q."/>
            <person name="Liu X."/>
            <person name="Ma X."/>
            <person name="Naidoo K."/>
            <person name="Pethybridge S.J."/>
            <person name="Sun J."/>
            <person name="Steenkamp E.T."/>
            <person name="van der Nest M.A."/>
            <person name="van Wyk S."/>
            <person name="Wingfield M.J."/>
            <person name="Xiong C."/>
            <person name="Yue Q."/>
            <person name="Zhang X."/>
        </authorList>
    </citation>
    <scope>NUCLEOTIDE SEQUENCE [LARGE SCALE GENOMIC DNA]</scope>
    <source>
        <strain evidence="2 3">DSM 5745</strain>
    </source>
</reference>
<feature type="region of interest" description="Disordered" evidence="1">
    <location>
        <begin position="128"/>
        <end position="208"/>
    </location>
</feature>
<evidence type="ECO:0000256" key="1">
    <source>
        <dbReference type="SAM" id="MobiDB-lite"/>
    </source>
</evidence>
<accession>A0A3D8REH1</accession>
<feature type="region of interest" description="Disordered" evidence="1">
    <location>
        <begin position="286"/>
        <end position="318"/>
    </location>
</feature>
<gene>
    <name evidence="2" type="ORF">DSM5745_07552</name>
</gene>
<dbReference type="STRING" id="1810919.A0A3D8REH1"/>
<keyword evidence="3" id="KW-1185">Reference proteome</keyword>
<dbReference type="Proteomes" id="UP000256690">
    <property type="component" value="Unassembled WGS sequence"/>
</dbReference>
<feature type="compositionally biased region" description="Basic and acidic residues" evidence="1">
    <location>
        <begin position="234"/>
        <end position="244"/>
    </location>
</feature>
<evidence type="ECO:0000313" key="2">
    <source>
        <dbReference type="EMBL" id="RDW72380.1"/>
    </source>
</evidence>
<comment type="caution">
    <text evidence="2">The sequence shown here is derived from an EMBL/GenBank/DDBJ whole genome shotgun (WGS) entry which is preliminary data.</text>
</comment>
<organism evidence="2 3">
    <name type="scientific">Aspergillus mulundensis</name>
    <dbReference type="NCBI Taxonomy" id="1810919"/>
    <lineage>
        <taxon>Eukaryota</taxon>
        <taxon>Fungi</taxon>
        <taxon>Dikarya</taxon>
        <taxon>Ascomycota</taxon>
        <taxon>Pezizomycotina</taxon>
        <taxon>Eurotiomycetes</taxon>
        <taxon>Eurotiomycetidae</taxon>
        <taxon>Eurotiales</taxon>
        <taxon>Aspergillaceae</taxon>
        <taxon>Aspergillus</taxon>
        <taxon>Aspergillus subgen. Nidulantes</taxon>
    </lineage>
</organism>
<dbReference type="OrthoDB" id="10251048at2759"/>
<feature type="compositionally biased region" description="Basic and acidic residues" evidence="1">
    <location>
        <begin position="129"/>
        <end position="138"/>
    </location>
</feature>
<feature type="compositionally biased region" description="Basic and acidic residues" evidence="1">
    <location>
        <begin position="411"/>
        <end position="421"/>
    </location>
</feature>
<dbReference type="EMBL" id="PVWQ01000009">
    <property type="protein sequence ID" value="RDW72380.1"/>
    <property type="molecule type" value="Genomic_DNA"/>
</dbReference>
<sequence length="597" mass="66867">MAGQRFIIRSEGYAQAVPAFARRAVDYEIDYEFADDQRLASSQPVSLIQLCRKSSSRNRATRKAKVFLSESASDLAEAGFPITREVDKHQHFPRLSLPSYSASAEYGPGDDPETLTLPSSRFVSQDYPWQREESHSEAVQEQTWHSNQSEYHPQENPLNYANQYNRSHSGETSYVTESPFLRKSDYNSAGRGTGPVDSTPVTIRSPLDTPQSYLYSQRTQQKEHLPTALQIYRDSFDRPNDRSPYESYRLNRRNNRTDLPEITSGLQFGDSSDLEFRKAVGNTTVRSEPGFATHSRSRLSNTEVATQSSVPRKAHKSHDALVLRPRLSSGTSTSQRTLKEEIYAILDSMHVDSQTDFEPTPTQTPGGTESSTSASEMNQALPAEPTAMHSLWTGGETETKQAETTTRVHISSKEAQRHEQADADTSPPGLSQSNIEPLLESQEASVAPLRITKLPPGLPRPEIISSGKLTAFTNERLPDASLWFHTDNRGQDQLRRHISDIAEKFLDRTERLGGQNFPREDRTVTEQTIALLGGVIANLQSYSSDASNAEERRGGYFGNFAPVASRYCDLPVRGRRSYFEDPWESLMEGVVRDGEFS</sequence>
<feature type="compositionally biased region" description="Polar residues" evidence="1">
    <location>
        <begin position="139"/>
        <end position="176"/>
    </location>
</feature>
<protein>
    <submittedName>
        <fullName evidence="2">Uncharacterized protein</fullName>
    </submittedName>
</protein>
<name>A0A3D8REH1_9EURO</name>
<proteinExistence type="predicted"/>
<dbReference type="AlphaFoldDB" id="A0A3D8REH1"/>
<feature type="compositionally biased region" description="Low complexity" evidence="1">
    <location>
        <begin position="358"/>
        <end position="373"/>
    </location>
</feature>
<feature type="compositionally biased region" description="Polar residues" evidence="1">
    <location>
        <begin position="298"/>
        <end position="310"/>
    </location>
</feature>
<dbReference type="RefSeq" id="XP_026601600.1">
    <property type="nucleotide sequence ID" value="XM_026749568.1"/>
</dbReference>
<dbReference type="GeneID" id="38117922"/>
<evidence type="ECO:0000313" key="3">
    <source>
        <dbReference type="Proteomes" id="UP000256690"/>
    </source>
</evidence>
<feature type="region of interest" description="Disordered" evidence="1">
    <location>
        <begin position="397"/>
        <end position="434"/>
    </location>
</feature>